<sequence>MLPYAVYRTPFVGRTGEIARIDEALQRARAGDPRALLVAGEAGVGKTRLLEEATEHAADVGMNVLVGHCVDLGDGGLPYFPFTEILRAVEADPALSGVLDHYTAVQRLLRDGAAAAGDESRGAGIGVRLRLLEEVATLLADLAERAPVMVVIEDLHWADQSTRDLLRFLLSRLLPQRNGGPPQQRLAIVATYRSDDLHRRHPLRPLLAELVRLPAVARLDLGPLGDADVSELVRLTGTEALPDETVRRIVERAEGNAFYAEELSAAAADDGLGGLPPGLAEVLLTRIEQLSSTAQRVLRTAAAAGRRVEHGLLRDAVELPDDEVESALREAVGRHLLVADTGGAYTFRHALLRDAAYRDLLPGERVRIHASFARLLADEQRKATSAAERAHHHRESHDLPGAFAASLEAADHAARVGAPAEELRHVEAALELFDAVPDAAERAGADDVTLILRASSAAVRMGEAHRAVALAREALGRVGSHADNDMAAKVRYTLASSLFSVDMLESAYDFSSQALDLIPTEPPTTTWLWAAATHVQAAFYVKQNDVVRELGAKVIEAADKLGSGDAKADVMITMTAVEPDNRKTRKGREKLQQARELARAAGNNPIEMRALFNLGMGAHESGDLVECLAWLDEGMESARRAAQTTAPYPLDIRYLRALTLYTLGRWDDALETVPASAPTSFGYVAEAALYVPLGRGEPGTAERAEALYHRRPPNWTGTLLAGIVLVDEASLRGDAAAAVAWAHRALADLRVDAPPMPAVGVRLAALALSAIADTTADLRLTGRADEAGSWTEAADELAELAHATDEYHVEMRPSGPEGVAWLLRVDAERARVDGVSDPEQWAAVVAAFDYGNVYEQARARVRLAEALLTADRRAEASAEVEEVRAVADRLGARPLRAAVDILARRGRLGAAGAAAGPAHASGATGAAGALRGGPEAGDLPVLTGREREVLEQLALGRTNRQIGEALFISTKTASVHVSNILAKVGAASRTEAVAQAYRLGLIPPP</sequence>
<dbReference type="SUPFAM" id="SSF52540">
    <property type="entry name" value="P-loop containing nucleoside triphosphate hydrolases"/>
    <property type="match status" value="1"/>
</dbReference>
<dbReference type="SUPFAM" id="SSF48452">
    <property type="entry name" value="TPR-like"/>
    <property type="match status" value="2"/>
</dbReference>
<dbReference type="Pfam" id="PF00196">
    <property type="entry name" value="GerE"/>
    <property type="match status" value="1"/>
</dbReference>
<accession>A0AA41U0N0</accession>
<keyword evidence="1" id="KW-0547">Nucleotide-binding</keyword>
<evidence type="ECO:0000256" key="1">
    <source>
        <dbReference type="ARBA" id="ARBA00022741"/>
    </source>
</evidence>
<evidence type="ECO:0000313" key="4">
    <source>
        <dbReference type="EMBL" id="MCF2526577.1"/>
    </source>
</evidence>
<dbReference type="PANTHER" id="PTHR16305">
    <property type="entry name" value="TESTICULAR SOLUBLE ADENYLYL CYCLASE"/>
    <property type="match status" value="1"/>
</dbReference>
<dbReference type="Gene3D" id="1.10.10.10">
    <property type="entry name" value="Winged helix-like DNA-binding domain superfamily/Winged helix DNA-binding domain"/>
    <property type="match status" value="1"/>
</dbReference>
<dbReference type="SUPFAM" id="SSF46894">
    <property type="entry name" value="C-terminal effector domain of the bipartite response regulators"/>
    <property type="match status" value="1"/>
</dbReference>
<dbReference type="SMART" id="SM00421">
    <property type="entry name" value="HTH_LUXR"/>
    <property type="match status" value="1"/>
</dbReference>
<dbReference type="Gene3D" id="3.40.50.300">
    <property type="entry name" value="P-loop containing nucleotide triphosphate hydrolases"/>
    <property type="match status" value="1"/>
</dbReference>
<dbReference type="GO" id="GO:0005524">
    <property type="term" value="F:ATP binding"/>
    <property type="evidence" value="ECO:0007669"/>
    <property type="project" value="UniProtKB-KW"/>
</dbReference>
<evidence type="ECO:0000259" key="3">
    <source>
        <dbReference type="PROSITE" id="PS50043"/>
    </source>
</evidence>
<dbReference type="GO" id="GO:0005737">
    <property type="term" value="C:cytoplasm"/>
    <property type="evidence" value="ECO:0007669"/>
    <property type="project" value="TreeGrafter"/>
</dbReference>
<dbReference type="PRINTS" id="PR00038">
    <property type="entry name" value="HTHLUXR"/>
</dbReference>
<dbReference type="InterPro" id="IPR027417">
    <property type="entry name" value="P-loop_NTPase"/>
</dbReference>
<dbReference type="GO" id="GO:0003677">
    <property type="term" value="F:DNA binding"/>
    <property type="evidence" value="ECO:0007669"/>
    <property type="project" value="InterPro"/>
</dbReference>
<feature type="domain" description="HTH luxR-type" evidence="3">
    <location>
        <begin position="935"/>
        <end position="1000"/>
    </location>
</feature>
<dbReference type="RefSeq" id="WP_235050685.1">
    <property type="nucleotide sequence ID" value="NZ_JAKFHA010000002.1"/>
</dbReference>
<dbReference type="PANTHER" id="PTHR16305:SF35">
    <property type="entry name" value="TRANSCRIPTIONAL ACTIVATOR DOMAIN"/>
    <property type="match status" value="1"/>
</dbReference>
<reference evidence="4" key="1">
    <citation type="submission" date="2022-01" db="EMBL/GenBank/DDBJ databases">
        <title>Genome-Based Taxonomic Classification of the Phylum Actinobacteria.</title>
        <authorList>
            <person name="Gao Y."/>
        </authorList>
    </citation>
    <scope>NUCLEOTIDE SEQUENCE</scope>
    <source>
        <strain evidence="4">KLBMP 8922</strain>
    </source>
</reference>
<dbReference type="AlphaFoldDB" id="A0AA41U0N0"/>
<dbReference type="Proteomes" id="UP001165378">
    <property type="component" value="Unassembled WGS sequence"/>
</dbReference>
<evidence type="ECO:0000313" key="5">
    <source>
        <dbReference type="Proteomes" id="UP001165378"/>
    </source>
</evidence>
<dbReference type="InterPro" id="IPR000792">
    <property type="entry name" value="Tscrpt_reg_LuxR_C"/>
</dbReference>
<evidence type="ECO:0000256" key="2">
    <source>
        <dbReference type="ARBA" id="ARBA00022840"/>
    </source>
</evidence>
<dbReference type="InterPro" id="IPR011990">
    <property type="entry name" value="TPR-like_helical_dom_sf"/>
</dbReference>
<dbReference type="InterPro" id="IPR041664">
    <property type="entry name" value="AAA_16"/>
</dbReference>
<keyword evidence="5" id="KW-1185">Reference proteome</keyword>
<name>A0AA41U0N0_9ACTN</name>
<dbReference type="GO" id="GO:0006355">
    <property type="term" value="P:regulation of DNA-templated transcription"/>
    <property type="evidence" value="ECO:0007669"/>
    <property type="project" value="InterPro"/>
</dbReference>
<dbReference type="GO" id="GO:0004016">
    <property type="term" value="F:adenylate cyclase activity"/>
    <property type="evidence" value="ECO:0007669"/>
    <property type="project" value="TreeGrafter"/>
</dbReference>
<dbReference type="Gene3D" id="1.25.40.10">
    <property type="entry name" value="Tetratricopeptide repeat domain"/>
    <property type="match status" value="1"/>
</dbReference>
<dbReference type="InterPro" id="IPR036388">
    <property type="entry name" value="WH-like_DNA-bd_sf"/>
</dbReference>
<protein>
    <submittedName>
        <fullName evidence="4">AAA family ATPase</fullName>
    </submittedName>
</protein>
<dbReference type="EMBL" id="JAKFHA010000002">
    <property type="protein sequence ID" value="MCF2526577.1"/>
    <property type="molecule type" value="Genomic_DNA"/>
</dbReference>
<organism evidence="4 5">
    <name type="scientific">Yinghuangia soli</name>
    <dbReference type="NCBI Taxonomy" id="2908204"/>
    <lineage>
        <taxon>Bacteria</taxon>
        <taxon>Bacillati</taxon>
        <taxon>Actinomycetota</taxon>
        <taxon>Actinomycetes</taxon>
        <taxon>Kitasatosporales</taxon>
        <taxon>Streptomycetaceae</taxon>
        <taxon>Yinghuangia</taxon>
    </lineage>
</organism>
<proteinExistence type="predicted"/>
<gene>
    <name evidence="4" type="ORF">LZ495_04980</name>
</gene>
<dbReference type="InterPro" id="IPR016032">
    <property type="entry name" value="Sig_transdc_resp-reg_C-effctor"/>
</dbReference>
<dbReference type="Pfam" id="PF13191">
    <property type="entry name" value="AAA_16"/>
    <property type="match status" value="1"/>
</dbReference>
<keyword evidence="2" id="KW-0067">ATP-binding</keyword>
<dbReference type="CDD" id="cd06170">
    <property type="entry name" value="LuxR_C_like"/>
    <property type="match status" value="1"/>
</dbReference>
<comment type="caution">
    <text evidence="4">The sequence shown here is derived from an EMBL/GenBank/DDBJ whole genome shotgun (WGS) entry which is preliminary data.</text>
</comment>
<dbReference type="PROSITE" id="PS50043">
    <property type="entry name" value="HTH_LUXR_2"/>
    <property type="match status" value="1"/>
</dbReference>